<dbReference type="PANTHER" id="PTHR37809">
    <property type="entry name" value="RIBOSOMAL PROTEIN S12 METHYLTHIOTRANSFERASE ACCESSORY FACTOR YCAO"/>
    <property type="match status" value="1"/>
</dbReference>
<feature type="region of interest" description="Disordered" evidence="1">
    <location>
        <begin position="165"/>
        <end position="187"/>
    </location>
</feature>
<organism evidence="3 4">
    <name type="scientific">Nonomuraea aridisoli</name>
    <dbReference type="NCBI Taxonomy" id="2070368"/>
    <lineage>
        <taxon>Bacteria</taxon>
        <taxon>Bacillati</taxon>
        <taxon>Actinomycetota</taxon>
        <taxon>Actinomycetes</taxon>
        <taxon>Streptosporangiales</taxon>
        <taxon>Streptosporangiaceae</taxon>
        <taxon>Nonomuraea</taxon>
    </lineage>
</organism>
<dbReference type="Gene3D" id="3.30.1330.230">
    <property type="match status" value="1"/>
</dbReference>
<accession>A0A2W2E8T9</accession>
<dbReference type="NCBIfam" id="TIGR03882">
    <property type="entry name" value="cyclo_dehyd_2"/>
    <property type="match status" value="1"/>
</dbReference>
<dbReference type="InterPro" id="IPR022291">
    <property type="entry name" value="Bacteriocin_synth_cyclodeHase"/>
</dbReference>
<dbReference type="InterPro" id="IPR027624">
    <property type="entry name" value="TOMM_cyclo_SagD"/>
</dbReference>
<dbReference type="EMBL" id="POUD01000025">
    <property type="protein sequence ID" value="PZG20522.1"/>
    <property type="molecule type" value="Genomic_DNA"/>
</dbReference>
<dbReference type="Gene3D" id="3.30.160.660">
    <property type="match status" value="1"/>
</dbReference>
<feature type="domain" description="YcaO" evidence="2">
    <location>
        <begin position="237"/>
        <end position="611"/>
    </location>
</feature>
<keyword evidence="4" id="KW-1185">Reference proteome</keyword>
<dbReference type="Gene3D" id="3.40.50.720">
    <property type="entry name" value="NAD(P)-binding Rossmann-like Domain"/>
    <property type="match status" value="1"/>
</dbReference>
<dbReference type="AlphaFoldDB" id="A0A2W2E8T9"/>
<evidence type="ECO:0000256" key="1">
    <source>
        <dbReference type="SAM" id="MobiDB-lite"/>
    </source>
</evidence>
<sequence length="611" mass="65217">MPVMRVPESHPSAPATGEAESRPSAPATGVPGSPTRVPESGEVTVALGAGPVLPVRTELGRVTVGPLERPGVPGCRTCVRIRGSRVQPDGRKAEAVRARRAPAPSEWLTPLAADLVDALVSGETAALASGAEPRTVNAVLEIDLGTLEVTRHRFLPEPLCPSCGGLPPDGPAEPALRPRRKLGGAPRTRRPELEALIETYVDDRTGMIRPLKAGVQGGLTVASAMLPIRAGTGLEPGVGRTRSYGSSKLVAVLEALERYGGVSPGGRRTVVESAYRAIAGHAVHPDSFGTHPEENYDRPGFGFRRFTEDTVCRWVWGYSFAKAQPVLVPENQVYYYARHMPEGEQPFVFEVSNGCALGSCLEEAILHGLLEVAERDAFLLTWHARRQVPVLDPALADDPALPMQAAAITADTGHRVLCFDTTTEHGIPSVWVMAVDTERRPDQPATAHAAGSALTLEQAAMNALSELGPLLADVIRRYPQEKDRARAMAADPELVTTMHDHSLLYAAPEAAARLAFLTGRADGPKSGFGDDRFTGDDLTADLRAMTDAVIAAGMDVVVVDQTTPEHLAGGFRCVKVLVPGALPMTFGHAYRRLDNLPRLAAVRTTDPHPFP</sequence>
<dbReference type="InterPro" id="IPR003776">
    <property type="entry name" value="YcaO-like_dom"/>
</dbReference>
<proteinExistence type="predicted"/>
<dbReference type="PANTHER" id="PTHR37809:SF1">
    <property type="entry name" value="RIBOSOMAL PROTEIN S12 METHYLTHIOTRANSFERASE ACCESSORY FACTOR YCAO"/>
    <property type="match status" value="1"/>
</dbReference>
<protein>
    <submittedName>
        <fullName evidence="3">Cytoplasmic protein</fullName>
    </submittedName>
</protein>
<name>A0A2W2E8T9_9ACTN</name>
<dbReference type="Pfam" id="PF02624">
    <property type="entry name" value="YcaO"/>
    <property type="match status" value="1"/>
</dbReference>
<evidence type="ECO:0000259" key="2">
    <source>
        <dbReference type="PROSITE" id="PS51664"/>
    </source>
</evidence>
<dbReference type="Gene3D" id="3.30.40.250">
    <property type="match status" value="1"/>
</dbReference>
<comment type="caution">
    <text evidence="3">The sequence shown here is derived from an EMBL/GenBank/DDBJ whole genome shotgun (WGS) entry which is preliminary data.</text>
</comment>
<gene>
    <name evidence="3" type="ORF">C1J01_09265</name>
</gene>
<dbReference type="NCBIfam" id="TIGR03604">
    <property type="entry name" value="TOMM_cyclo_SagD"/>
    <property type="match status" value="1"/>
</dbReference>
<feature type="region of interest" description="Disordered" evidence="1">
    <location>
        <begin position="1"/>
        <end position="40"/>
    </location>
</feature>
<reference evidence="3 4" key="1">
    <citation type="submission" date="2018-01" db="EMBL/GenBank/DDBJ databases">
        <title>Draft genome sequence of Nonomuraea sp. KC333.</title>
        <authorList>
            <person name="Sahin N."/>
            <person name="Saygin H."/>
            <person name="Ay H."/>
        </authorList>
    </citation>
    <scope>NUCLEOTIDE SEQUENCE [LARGE SCALE GENOMIC DNA]</scope>
    <source>
        <strain evidence="3 4">KC333</strain>
    </source>
</reference>
<dbReference type="PROSITE" id="PS51664">
    <property type="entry name" value="YCAO"/>
    <property type="match status" value="1"/>
</dbReference>
<evidence type="ECO:0000313" key="4">
    <source>
        <dbReference type="Proteomes" id="UP000249304"/>
    </source>
</evidence>
<evidence type="ECO:0000313" key="3">
    <source>
        <dbReference type="EMBL" id="PZG20522.1"/>
    </source>
</evidence>
<dbReference type="Proteomes" id="UP000249304">
    <property type="component" value="Unassembled WGS sequence"/>
</dbReference>